<protein>
    <submittedName>
        <fullName evidence="6">Uncharacterized protein</fullName>
    </submittedName>
</protein>
<evidence type="ECO:0000256" key="1">
    <source>
        <dbReference type="ARBA" id="ARBA00004123"/>
    </source>
</evidence>
<dbReference type="SUPFAM" id="SSF101936">
    <property type="entry name" value="DNA-binding pseudobarrel domain"/>
    <property type="match status" value="1"/>
</dbReference>
<keyword evidence="5" id="KW-0539">Nucleus</keyword>
<dbReference type="PANTHER" id="PTHR31920:SF135">
    <property type="entry name" value="B3 DOMAIN-CONTAINING PROTEIN OS03G0621600-RELATED"/>
    <property type="match status" value="1"/>
</dbReference>
<dbReference type="Gramene" id="KZM90595">
    <property type="protein sequence ID" value="KZM90595"/>
    <property type="gene ID" value="DCAR_022040"/>
</dbReference>
<comment type="subcellular location">
    <subcellularLocation>
        <location evidence="1">Nucleus</location>
    </subcellularLocation>
</comment>
<name>A0A164VN33_DAUCS</name>
<sequence length="385" mass="44235">MESSGLVADKFCWKMSHMDTSSDELSLPHTFCAKYAHRLHEDMHLKLRNGYIIPVKFDKSKVTLGDGGWRFVWFNLERTTTFDEIAPPDAFLICCAFSFSEPMTYVISNGKKFSCSYCHTSRKFKGLGFLSDSLGLTAMPALHMLLFTYEVDSVVSITAFDEQLCEIVFPGHPLSSEGDSHDSSVLKPVSLHFKITVEKRHMSTDCDLIVKMERTGFVAPKFIKVLSRKEICLNVMMLPSDFKLKYGDKLPPEFELKLRTGYNLPIDYDKNTGLMKGMSIFYRHFAFKGGEVLVFEYYGRFDLNLYILGADCCEIEYPMILHHFQTGNALLPKVRDHGWKFVHFTNNLQRVVNDIVCYDVNKISCSVYHNIFYLSHYLSVTVLFD</sequence>
<dbReference type="GO" id="GO:0003677">
    <property type="term" value="F:DNA binding"/>
    <property type="evidence" value="ECO:0007669"/>
    <property type="project" value="UniProtKB-KW"/>
</dbReference>
<keyword evidence="4" id="KW-0804">Transcription</keyword>
<organism evidence="6 7">
    <name type="scientific">Daucus carota subsp. sativus</name>
    <name type="common">Carrot</name>
    <dbReference type="NCBI Taxonomy" id="79200"/>
    <lineage>
        <taxon>Eukaryota</taxon>
        <taxon>Viridiplantae</taxon>
        <taxon>Streptophyta</taxon>
        <taxon>Embryophyta</taxon>
        <taxon>Tracheophyta</taxon>
        <taxon>Spermatophyta</taxon>
        <taxon>Magnoliopsida</taxon>
        <taxon>eudicotyledons</taxon>
        <taxon>Gunneridae</taxon>
        <taxon>Pentapetalae</taxon>
        <taxon>asterids</taxon>
        <taxon>campanulids</taxon>
        <taxon>Apiales</taxon>
        <taxon>Apiaceae</taxon>
        <taxon>Apioideae</taxon>
        <taxon>Scandiceae</taxon>
        <taxon>Daucinae</taxon>
        <taxon>Daucus</taxon>
        <taxon>Daucus sect. Daucus</taxon>
    </lineage>
</organism>
<dbReference type="InterPro" id="IPR050655">
    <property type="entry name" value="Plant_B3_domain"/>
</dbReference>
<evidence type="ECO:0000256" key="5">
    <source>
        <dbReference type="ARBA" id="ARBA00023242"/>
    </source>
</evidence>
<keyword evidence="7" id="KW-1185">Reference proteome</keyword>
<dbReference type="GO" id="GO:0005634">
    <property type="term" value="C:nucleus"/>
    <property type="evidence" value="ECO:0007669"/>
    <property type="project" value="UniProtKB-SubCell"/>
</dbReference>
<reference evidence="6" key="1">
    <citation type="journal article" date="2016" name="Nat. Genet.">
        <title>A high-quality carrot genome assembly provides new insights into carotenoid accumulation and asterid genome evolution.</title>
        <authorList>
            <person name="Iorizzo M."/>
            <person name="Ellison S."/>
            <person name="Senalik D."/>
            <person name="Zeng P."/>
            <person name="Satapoomin P."/>
            <person name="Huang J."/>
            <person name="Bowman M."/>
            <person name="Iovene M."/>
            <person name="Sanseverino W."/>
            <person name="Cavagnaro P."/>
            <person name="Yildiz M."/>
            <person name="Macko-Podgorni A."/>
            <person name="Moranska E."/>
            <person name="Grzebelus E."/>
            <person name="Grzebelus D."/>
            <person name="Ashrafi H."/>
            <person name="Zheng Z."/>
            <person name="Cheng S."/>
            <person name="Spooner D."/>
            <person name="Van Deynze A."/>
            <person name="Simon P."/>
        </authorList>
    </citation>
    <scope>NUCLEOTIDE SEQUENCE</scope>
    <source>
        <tissue evidence="6">Leaf</tissue>
    </source>
</reference>
<gene>
    <name evidence="6" type="ORF">DCAR_0624126</name>
</gene>
<dbReference type="InterPro" id="IPR015300">
    <property type="entry name" value="DNA-bd_pseudobarrel_sf"/>
</dbReference>
<evidence type="ECO:0000256" key="3">
    <source>
        <dbReference type="ARBA" id="ARBA00023125"/>
    </source>
</evidence>
<dbReference type="Proteomes" id="UP000077755">
    <property type="component" value="Chromosome 6"/>
</dbReference>
<accession>A0A164VN33</accession>
<reference evidence="6" key="2">
    <citation type="submission" date="2022-03" db="EMBL/GenBank/DDBJ databases">
        <title>Draft title - Genomic analysis of global carrot germplasm unveils the trajectory of domestication and the origin of high carotenoid orange carrot.</title>
        <authorList>
            <person name="Iorizzo M."/>
            <person name="Ellison S."/>
            <person name="Senalik D."/>
            <person name="Macko-Podgorni A."/>
            <person name="Grzebelus D."/>
            <person name="Bostan H."/>
            <person name="Rolling W."/>
            <person name="Curaba J."/>
            <person name="Simon P."/>
        </authorList>
    </citation>
    <scope>NUCLEOTIDE SEQUENCE</scope>
    <source>
        <tissue evidence="6">Leaf</tissue>
    </source>
</reference>
<dbReference type="AlphaFoldDB" id="A0A164VN33"/>
<evidence type="ECO:0000256" key="4">
    <source>
        <dbReference type="ARBA" id="ARBA00023163"/>
    </source>
</evidence>
<keyword evidence="2" id="KW-0805">Transcription regulation</keyword>
<evidence type="ECO:0000313" key="6">
    <source>
        <dbReference type="EMBL" id="WOH04714.1"/>
    </source>
</evidence>
<proteinExistence type="predicted"/>
<dbReference type="PANTHER" id="PTHR31920">
    <property type="entry name" value="B3 DOMAIN-CONTAINING"/>
    <property type="match status" value="1"/>
</dbReference>
<evidence type="ECO:0000256" key="2">
    <source>
        <dbReference type="ARBA" id="ARBA00023015"/>
    </source>
</evidence>
<evidence type="ECO:0000313" key="7">
    <source>
        <dbReference type="Proteomes" id="UP000077755"/>
    </source>
</evidence>
<dbReference type="EMBL" id="CP093348">
    <property type="protein sequence ID" value="WOH04714.1"/>
    <property type="molecule type" value="Genomic_DNA"/>
</dbReference>
<keyword evidence="3" id="KW-0238">DNA-binding</keyword>
<dbReference type="Gene3D" id="2.40.330.10">
    <property type="entry name" value="DNA-binding pseudobarrel domain"/>
    <property type="match status" value="1"/>
</dbReference>